<keyword evidence="2" id="KW-1185">Reference proteome</keyword>
<name>A0ABS2M0U7_9ACTN</name>
<evidence type="ECO:0000313" key="1">
    <source>
        <dbReference type="EMBL" id="MBM7494069.1"/>
    </source>
</evidence>
<accession>A0ABS2M0U7</accession>
<sequence length="73" mass="7572">MTAELGGVALLAATQTAPVTCSALAWAEGVTRTAGSRPPTPAADPAVVAGWIAETQAKRRRAEAWIRSRRISA</sequence>
<gene>
    <name evidence="1" type="ORF">JOD64_005291</name>
</gene>
<comment type="caution">
    <text evidence="1">The sequence shown here is derived from an EMBL/GenBank/DDBJ whole genome shotgun (WGS) entry which is preliminary data.</text>
</comment>
<dbReference type="EMBL" id="JAFBBP010000001">
    <property type="protein sequence ID" value="MBM7494069.1"/>
    <property type="molecule type" value="Genomic_DNA"/>
</dbReference>
<proteinExistence type="predicted"/>
<dbReference type="RefSeq" id="WP_204944702.1">
    <property type="nucleotide sequence ID" value="NZ_JAFBBP010000001.1"/>
</dbReference>
<dbReference type="Proteomes" id="UP000764837">
    <property type="component" value="Unassembled WGS sequence"/>
</dbReference>
<evidence type="ECO:0000313" key="2">
    <source>
        <dbReference type="Proteomes" id="UP000764837"/>
    </source>
</evidence>
<reference evidence="1 2" key="1">
    <citation type="submission" date="2021-01" db="EMBL/GenBank/DDBJ databases">
        <title>Sequencing the genomes of 1000 actinobacteria strains.</title>
        <authorList>
            <person name="Klenk H.-P."/>
        </authorList>
    </citation>
    <scope>NUCLEOTIDE SEQUENCE [LARGE SCALE GENOMIC DNA]</scope>
    <source>
        <strain evidence="1 2">DSM 100204</strain>
    </source>
</reference>
<protein>
    <submittedName>
        <fullName evidence="1">Uncharacterized protein</fullName>
    </submittedName>
</protein>
<organism evidence="1 2">
    <name type="scientific">Micromonospora luteifusca</name>
    <dbReference type="NCBI Taxonomy" id="709860"/>
    <lineage>
        <taxon>Bacteria</taxon>
        <taxon>Bacillati</taxon>
        <taxon>Actinomycetota</taxon>
        <taxon>Actinomycetes</taxon>
        <taxon>Micromonosporales</taxon>
        <taxon>Micromonosporaceae</taxon>
        <taxon>Micromonospora</taxon>
    </lineage>
</organism>